<dbReference type="RefSeq" id="WP_108736509.1">
    <property type="nucleotide sequence ID" value="NZ_CP020919.1"/>
</dbReference>
<reference evidence="2 3" key="1">
    <citation type="submission" date="2017-04" db="EMBL/GenBank/DDBJ databases">
        <title>Complete genome sequence of Flavobacterium kingsejong AJ004.</title>
        <authorList>
            <person name="Lee P.C."/>
        </authorList>
    </citation>
    <scope>NUCLEOTIDE SEQUENCE [LARGE SCALE GENOMIC DNA]</scope>
    <source>
        <strain evidence="2 3">AJ004</strain>
    </source>
</reference>
<proteinExistence type="predicted"/>
<dbReference type="AlphaFoldDB" id="A0A2S1LMA7"/>
<dbReference type="OrthoDB" id="766873at2"/>
<dbReference type="SUPFAM" id="SSF49464">
    <property type="entry name" value="Carboxypeptidase regulatory domain-like"/>
    <property type="match status" value="1"/>
</dbReference>
<dbReference type="Pfam" id="PF13715">
    <property type="entry name" value="CarbopepD_reg_2"/>
    <property type="match status" value="1"/>
</dbReference>
<evidence type="ECO:0000313" key="3">
    <source>
        <dbReference type="Proteomes" id="UP000244677"/>
    </source>
</evidence>
<dbReference type="Gene3D" id="2.60.40.1120">
    <property type="entry name" value="Carboxypeptidase-like, regulatory domain"/>
    <property type="match status" value="1"/>
</dbReference>
<dbReference type="Proteomes" id="UP000244677">
    <property type="component" value="Chromosome"/>
</dbReference>
<keyword evidence="1" id="KW-0732">Signal</keyword>
<name>A0A2S1LMA7_9FLAO</name>
<sequence>MHKILTFFLLFPLITFAQTKTYNGVIKDMTTNEPIPSVSVTLLNSNIGTITNEEGNFRITVPEDSKTLNLSHLSYKPYTIELEKMAGTSELFLEPSAFDLEEVMILDKPADKVLADVIAASKNKLDKSLVLHTYYREFGKVNGIFNNFSDGLLDYYIKKKNGSADLFVKQSRAYQPKEIDEEQKSAYEAIPVFDVRDAVSNAYNLKRLSKLLDTKKYDFEIKTKSGKNGQTIAVAIITPKAEIKEALLEGTVSYDLKTKLILEIDLKRAPGHQQYIKEMNLLLFRVTFLDEYRKSSFKIEGNQYIMMYNQNRVTIRIKTKKINDTFELYSDIMTMDYKEGIFELDKKQRYKEKNLFPLGKNYTSEYWKTDNIILLTNEEDKVLKTLK</sequence>
<dbReference type="KEGG" id="fki:FK004_06390"/>
<feature type="chain" id="PRO_5015403555" description="Carboxypeptidase-like regulatory domain-containing protein" evidence="1">
    <location>
        <begin position="18"/>
        <end position="387"/>
    </location>
</feature>
<evidence type="ECO:0000256" key="1">
    <source>
        <dbReference type="SAM" id="SignalP"/>
    </source>
</evidence>
<protein>
    <recommendedName>
        <fullName evidence="4">Carboxypeptidase-like regulatory domain-containing protein</fullName>
    </recommendedName>
</protein>
<dbReference type="EMBL" id="CP020919">
    <property type="protein sequence ID" value="AWG24885.1"/>
    <property type="molecule type" value="Genomic_DNA"/>
</dbReference>
<evidence type="ECO:0000313" key="2">
    <source>
        <dbReference type="EMBL" id="AWG24885.1"/>
    </source>
</evidence>
<accession>A0A2S1LMA7</accession>
<evidence type="ECO:0008006" key="4">
    <source>
        <dbReference type="Google" id="ProtNLM"/>
    </source>
</evidence>
<organism evidence="2 3">
    <name type="scientific">Flavobacterium kingsejongi</name>
    <dbReference type="NCBI Taxonomy" id="1678728"/>
    <lineage>
        <taxon>Bacteria</taxon>
        <taxon>Pseudomonadati</taxon>
        <taxon>Bacteroidota</taxon>
        <taxon>Flavobacteriia</taxon>
        <taxon>Flavobacteriales</taxon>
        <taxon>Flavobacteriaceae</taxon>
        <taxon>Flavobacterium</taxon>
    </lineage>
</organism>
<feature type="signal peptide" evidence="1">
    <location>
        <begin position="1"/>
        <end position="17"/>
    </location>
</feature>
<keyword evidence="3" id="KW-1185">Reference proteome</keyword>
<dbReference type="InterPro" id="IPR008969">
    <property type="entry name" value="CarboxyPept-like_regulatory"/>
</dbReference>
<gene>
    <name evidence="2" type="ORF">FK004_06390</name>
</gene>